<dbReference type="InterPro" id="IPR036179">
    <property type="entry name" value="Ig-like_dom_sf"/>
</dbReference>
<dbReference type="EMBL" id="PYGE01000002">
    <property type="protein sequence ID" value="PSL06636.1"/>
    <property type="molecule type" value="Genomic_DNA"/>
</dbReference>
<feature type="region of interest" description="Disordered" evidence="6">
    <location>
        <begin position="701"/>
        <end position="749"/>
    </location>
</feature>
<dbReference type="GO" id="GO:0005975">
    <property type="term" value="P:carbohydrate metabolic process"/>
    <property type="evidence" value="ECO:0007669"/>
    <property type="project" value="UniProtKB-ARBA"/>
</dbReference>
<feature type="compositionally biased region" description="Acidic residues" evidence="6">
    <location>
        <begin position="398"/>
        <end position="415"/>
    </location>
</feature>
<dbReference type="InterPro" id="IPR041916">
    <property type="entry name" value="Anti_sigma_zinc_sf"/>
</dbReference>
<feature type="domain" description="Ig-like" evidence="8">
    <location>
        <begin position="663"/>
        <end position="776"/>
    </location>
</feature>
<dbReference type="PANTHER" id="PTHR43133:SF8">
    <property type="entry name" value="RNA POLYMERASE SIGMA FACTOR HI_1459-RELATED"/>
    <property type="match status" value="1"/>
</dbReference>
<keyword evidence="10" id="KW-1185">Reference proteome</keyword>
<dbReference type="SUPFAM" id="SSF88659">
    <property type="entry name" value="Sigma3 and sigma4 domains of RNA polymerase sigma factors"/>
    <property type="match status" value="1"/>
</dbReference>
<dbReference type="InterPro" id="IPR014284">
    <property type="entry name" value="RNA_pol_sigma-70_dom"/>
</dbReference>
<dbReference type="InterPro" id="IPR013324">
    <property type="entry name" value="RNA_pol_sigma_r3/r4-like"/>
</dbReference>
<dbReference type="InterPro" id="IPR027383">
    <property type="entry name" value="Znf_put"/>
</dbReference>
<evidence type="ECO:0000256" key="5">
    <source>
        <dbReference type="ARBA" id="ARBA00023163"/>
    </source>
</evidence>
<evidence type="ECO:0000256" key="1">
    <source>
        <dbReference type="ARBA" id="ARBA00010641"/>
    </source>
</evidence>
<accession>A0A2P8EAY7</accession>
<keyword evidence="7" id="KW-0812">Transmembrane</keyword>
<dbReference type="InterPro" id="IPR000772">
    <property type="entry name" value="Ricin_B_lectin"/>
</dbReference>
<keyword evidence="3" id="KW-0731">Sigma factor</keyword>
<dbReference type="InterPro" id="IPR007627">
    <property type="entry name" value="RNA_pol_sigma70_r2"/>
</dbReference>
<feature type="compositionally biased region" description="Pro residues" evidence="6">
    <location>
        <begin position="527"/>
        <end position="537"/>
    </location>
</feature>
<feature type="compositionally biased region" description="Low complexity" evidence="6">
    <location>
        <begin position="715"/>
        <end position="738"/>
    </location>
</feature>
<evidence type="ECO:0000256" key="2">
    <source>
        <dbReference type="ARBA" id="ARBA00023015"/>
    </source>
</evidence>
<feature type="region of interest" description="Disordered" evidence="6">
    <location>
        <begin position="515"/>
        <end position="614"/>
    </location>
</feature>
<comment type="similarity">
    <text evidence="1">Belongs to the sigma-70 factor family. ECF subfamily.</text>
</comment>
<feature type="compositionally biased region" description="Pro residues" evidence="6">
    <location>
        <begin position="554"/>
        <end position="563"/>
    </location>
</feature>
<dbReference type="Pfam" id="PF07679">
    <property type="entry name" value="I-set"/>
    <property type="match status" value="1"/>
</dbReference>
<dbReference type="InterPro" id="IPR039425">
    <property type="entry name" value="RNA_pol_sigma-70-like"/>
</dbReference>
<comment type="caution">
    <text evidence="9">The sequence shown here is derived from an EMBL/GenBank/DDBJ whole genome shotgun (WGS) entry which is preliminary data.</text>
</comment>
<keyword evidence="5" id="KW-0804">Transcription</keyword>
<dbReference type="Proteomes" id="UP000243528">
    <property type="component" value="Unassembled WGS sequence"/>
</dbReference>
<feature type="domain" description="Ig-like" evidence="8">
    <location>
        <begin position="781"/>
        <end position="873"/>
    </location>
</feature>
<gene>
    <name evidence="9" type="ORF">CLV30_10221</name>
</gene>
<dbReference type="Gene3D" id="1.10.10.10">
    <property type="entry name" value="Winged helix-like DNA-binding domain superfamily/Winged helix DNA-binding domain"/>
    <property type="match status" value="1"/>
</dbReference>
<organism evidence="9 10">
    <name type="scientific">Haloactinopolyspora alba</name>
    <dbReference type="NCBI Taxonomy" id="648780"/>
    <lineage>
        <taxon>Bacteria</taxon>
        <taxon>Bacillati</taxon>
        <taxon>Actinomycetota</taxon>
        <taxon>Actinomycetes</taxon>
        <taxon>Jiangellales</taxon>
        <taxon>Jiangellaceae</taxon>
        <taxon>Haloactinopolyspora</taxon>
    </lineage>
</organism>
<feature type="region of interest" description="Disordered" evidence="6">
    <location>
        <begin position="306"/>
        <end position="441"/>
    </location>
</feature>
<dbReference type="SUPFAM" id="SSF48726">
    <property type="entry name" value="Immunoglobulin"/>
    <property type="match status" value="3"/>
</dbReference>
<keyword evidence="2" id="KW-0805">Transcription regulation</keyword>
<dbReference type="Gene3D" id="2.60.40.10">
    <property type="entry name" value="Immunoglobulins"/>
    <property type="match status" value="3"/>
</dbReference>
<evidence type="ECO:0000313" key="9">
    <source>
        <dbReference type="EMBL" id="PSL06636.1"/>
    </source>
</evidence>
<dbReference type="NCBIfam" id="TIGR02937">
    <property type="entry name" value="sigma70-ECF"/>
    <property type="match status" value="1"/>
</dbReference>
<evidence type="ECO:0000313" key="10">
    <source>
        <dbReference type="Proteomes" id="UP000243528"/>
    </source>
</evidence>
<dbReference type="InterPro" id="IPR035992">
    <property type="entry name" value="Ricin_B-like_lectins"/>
</dbReference>
<dbReference type="InterPro" id="IPR013325">
    <property type="entry name" value="RNA_pol_sigma_r2"/>
</dbReference>
<dbReference type="SMART" id="SM00409">
    <property type="entry name" value="IG"/>
    <property type="match status" value="3"/>
</dbReference>
<keyword evidence="7" id="KW-0472">Membrane</keyword>
<dbReference type="InterPro" id="IPR036388">
    <property type="entry name" value="WH-like_DNA-bd_sf"/>
</dbReference>
<name>A0A2P8EAY7_9ACTN</name>
<dbReference type="Gene3D" id="2.80.10.50">
    <property type="match status" value="1"/>
</dbReference>
<dbReference type="InterPro" id="IPR003599">
    <property type="entry name" value="Ig_sub"/>
</dbReference>
<feature type="compositionally biased region" description="Low complexity" evidence="6">
    <location>
        <begin position="538"/>
        <end position="553"/>
    </location>
</feature>
<dbReference type="InterPro" id="IPR013783">
    <property type="entry name" value="Ig-like_fold"/>
</dbReference>
<sequence length="1015" mass="106041">MTIPADAASDEQLIARTRSGDMAAYDELYRRHSDDAAKVARIVTNNSDEAQDIVAEAFTRVLTRLREGGGPDGELTPYLRTVVRRLAIDRHRSSQREGSPSDPTALEVLPRTDDPMARATDKQLVRHAFETLPERWQQVLWHTEIEGRSAASLAPALGSSPNAVAALAYRAREGLRQAYLAVNLSAEVQPECRPYAPKVAPYVRGTLSAHDTREVSAHLAQCGSCRERRDELLLLVSDMRGVLWPALLLPASAATAAAAGAAGAAGGGILAFLSPASWGKQAKQLAATSAGVAAAGVIAASAVLLAGNDDPSEPPRAAPTASSEPDAPADADPQDPPAPDPEPDEPAGDQSAPDEPAGQDPAREPDDPPDDPPDVPESDPVASDPPEVDPSQPSDPPTVDEPDEPDEPTPPDTPDEPTTSPTPDPPTAEEPPRIEVAPPATTVVVAGGSVELTVEVSGTPRPQLQWQSAEPPTDEASGATAQAAGSDSTGGDVIVGPPASAFTATAVSAAPVSWLPTTAPSWRPTSPVDPPLSPLDLPPSGTSSPSVGITPSPTGTPSPPDTPSPSTSPTETPSPTATATSPEPSPTPTTSVTQPPTPGTPESSPPPDPGEQEWVDIKGATSDTLVIDELRAEHDGRAYRLLARNPAGTVASEPAVLTVKYRPDVTASPQDVQVPEGDTATFEASAVGNPEQMSVAWQVREPGGSWSEASSAGVESRSGGAESGTGEAESDSGGAEQSTSTTLEISDVSRDLDGNEYRAVFTNDLGSSHSDPATLTVHWAPEIQTPPADVEAYDGDDATFSATATAKPAASWYWESRAPDSGTWTRIEGAGGGPGAEASLTLSDVTVDDDGTQYRAVFTNDQGTVESEAATLTVRPPTGSIRFTQPDGTTLCVTQQGHQATLEECVGTQLWERPGDGTIRSVETGECLDALGGPIFVTVRPCDDAGSQQWDLDTRTQDLQQIKLKPWQDLVDVCLDTRDVGTPGHSRLSIWSCYEQNEDGYESQLFRFVRATSDD</sequence>
<dbReference type="Pfam" id="PF13490">
    <property type="entry name" value="zf-HC2"/>
    <property type="match status" value="1"/>
</dbReference>
<dbReference type="RefSeq" id="WP_106535678.1">
    <property type="nucleotide sequence ID" value="NZ_ML142898.1"/>
</dbReference>
<evidence type="ECO:0000259" key="8">
    <source>
        <dbReference type="PROSITE" id="PS50835"/>
    </source>
</evidence>
<feature type="compositionally biased region" description="Low complexity" evidence="6">
    <location>
        <begin position="564"/>
        <end position="594"/>
    </location>
</feature>
<evidence type="ECO:0000256" key="4">
    <source>
        <dbReference type="ARBA" id="ARBA00023125"/>
    </source>
</evidence>
<feature type="compositionally biased region" description="Pro residues" evidence="6">
    <location>
        <begin position="595"/>
        <end position="609"/>
    </location>
</feature>
<evidence type="ECO:0000256" key="7">
    <source>
        <dbReference type="SAM" id="Phobius"/>
    </source>
</evidence>
<feature type="compositionally biased region" description="Acidic residues" evidence="6">
    <location>
        <begin position="367"/>
        <end position="377"/>
    </location>
</feature>
<keyword evidence="4" id="KW-0238">DNA-binding</keyword>
<feature type="transmembrane region" description="Helical" evidence="7">
    <location>
        <begin position="242"/>
        <end position="273"/>
    </location>
</feature>
<dbReference type="Gene3D" id="1.10.10.1320">
    <property type="entry name" value="Anti-sigma factor, zinc-finger domain"/>
    <property type="match status" value="1"/>
</dbReference>
<dbReference type="SUPFAM" id="SSF50370">
    <property type="entry name" value="Ricin B-like lectins"/>
    <property type="match status" value="1"/>
</dbReference>
<feature type="compositionally biased region" description="Polar residues" evidence="6">
    <location>
        <begin position="479"/>
        <end position="489"/>
    </location>
</feature>
<feature type="region of interest" description="Disordered" evidence="6">
    <location>
        <begin position="90"/>
        <end position="110"/>
    </location>
</feature>
<feature type="transmembrane region" description="Helical" evidence="7">
    <location>
        <begin position="285"/>
        <end position="306"/>
    </location>
</feature>
<dbReference type="GO" id="GO:0016987">
    <property type="term" value="F:sigma factor activity"/>
    <property type="evidence" value="ECO:0007669"/>
    <property type="project" value="UniProtKB-KW"/>
</dbReference>
<feature type="compositionally biased region" description="Pro residues" evidence="6">
    <location>
        <begin position="420"/>
        <end position="429"/>
    </location>
</feature>
<dbReference type="PROSITE" id="PS50231">
    <property type="entry name" value="RICIN_B_LECTIN"/>
    <property type="match status" value="1"/>
</dbReference>
<dbReference type="SUPFAM" id="SSF88946">
    <property type="entry name" value="Sigma2 domain of RNA polymerase sigma factors"/>
    <property type="match status" value="1"/>
</dbReference>
<dbReference type="GO" id="GO:0003677">
    <property type="term" value="F:DNA binding"/>
    <property type="evidence" value="ECO:0007669"/>
    <property type="project" value="UniProtKB-KW"/>
</dbReference>
<feature type="region of interest" description="Disordered" evidence="6">
    <location>
        <begin position="454"/>
        <end position="498"/>
    </location>
</feature>
<dbReference type="InterPro" id="IPR013098">
    <property type="entry name" value="Ig_I-set"/>
</dbReference>
<protein>
    <submittedName>
        <fullName evidence="9">RNA polymerase sigma factor (Sigma-70 family)</fullName>
    </submittedName>
</protein>
<dbReference type="AlphaFoldDB" id="A0A2P8EAY7"/>
<dbReference type="GO" id="GO:0006352">
    <property type="term" value="P:DNA-templated transcription initiation"/>
    <property type="evidence" value="ECO:0007669"/>
    <property type="project" value="InterPro"/>
</dbReference>
<dbReference type="PROSITE" id="PS50835">
    <property type="entry name" value="IG_LIKE"/>
    <property type="match status" value="2"/>
</dbReference>
<dbReference type="CDD" id="cd00161">
    <property type="entry name" value="beta-trefoil_Ricin-like"/>
    <property type="match status" value="1"/>
</dbReference>
<evidence type="ECO:0000256" key="6">
    <source>
        <dbReference type="SAM" id="MobiDB-lite"/>
    </source>
</evidence>
<reference evidence="9 10" key="1">
    <citation type="submission" date="2018-03" db="EMBL/GenBank/DDBJ databases">
        <title>Genomic Encyclopedia of Archaeal and Bacterial Type Strains, Phase II (KMG-II): from individual species to whole genera.</title>
        <authorList>
            <person name="Goeker M."/>
        </authorList>
    </citation>
    <scope>NUCLEOTIDE SEQUENCE [LARGE SCALE GENOMIC DNA]</scope>
    <source>
        <strain evidence="9 10">DSM 45211</strain>
    </source>
</reference>
<evidence type="ECO:0000256" key="3">
    <source>
        <dbReference type="ARBA" id="ARBA00023082"/>
    </source>
</evidence>
<dbReference type="PANTHER" id="PTHR43133">
    <property type="entry name" value="RNA POLYMERASE ECF-TYPE SIGMA FACTO"/>
    <property type="match status" value="1"/>
</dbReference>
<dbReference type="OrthoDB" id="4990598at2"/>
<dbReference type="Pfam" id="PF00652">
    <property type="entry name" value="Ricin_B_lectin"/>
    <property type="match status" value="1"/>
</dbReference>
<feature type="compositionally biased region" description="Polar residues" evidence="6">
    <location>
        <begin position="460"/>
        <end position="470"/>
    </location>
</feature>
<dbReference type="InterPro" id="IPR007110">
    <property type="entry name" value="Ig-like_dom"/>
</dbReference>
<proteinExistence type="inferred from homology"/>
<dbReference type="Pfam" id="PF04542">
    <property type="entry name" value="Sigma70_r2"/>
    <property type="match status" value="1"/>
</dbReference>
<keyword evidence="7" id="KW-1133">Transmembrane helix</keyword>
<dbReference type="Gene3D" id="1.10.1740.10">
    <property type="match status" value="1"/>
</dbReference>
<dbReference type="SMART" id="SM00458">
    <property type="entry name" value="RICIN"/>
    <property type="match status" value="1"/>
</dbReference>